<evidence type="ECO:0000256" key="1">
    <source>
        <dbReference type="SAM" id="Phobius"/>
    </source>
</evidence>
<proteinExistence type="predicted"/>
<accession>A0AAU8LX92</accession>
<dbReference type="AlphaFoldDB" id="A0AAU8LX92"/>
<organism evidence="2">
    <name type="scientific">Candidatus Electrothrix aestuarii</name>
    <dbReference type="NCBI Taxonomy" id="3062594"/>
    <lineage>
        <taxon>Bacteria</taxon>
        <taxon>Pseudomonadati</taxon>
        <taxon>Thermodesulfobacteriota</taxon>
        <taxon>Desulfobulbia</taxon>
        <taxon>Desulfobulbales</taxon>
        <taxon>Desulfobulbaceae</taxon>
        <taxon>Candidatus Electrothrix</taxon>
    </lineage>
</organism>
<dbReference type="InterPro" id="IPR046052">
    <property type="entry name" value="DUF6010"/>
</dbReference>
<reference evidence="2" key="1">
    <citation type="journal article" date="2024" name="Syst. Appl. Microbiol.">
        <title>First single-strain enrichments of Electrothrix cable bacteria, description of E. aestuarii sp. nov. and E. rattekaaiensis sp. nov., and proposal of a cable bacteria taxonomy following the rules of the SeqCode.</title>
        <authorList>
            <person name="Plum-Jensen L.E."/>
            <person name="Schramm A."/>
            <person name="Marshall I.P.G."/>
        </authorList>
    </citation>
    <scope>NUCLEOTIDE SEQUENCE</scope>
    <source>
        <strain evidence="2">Rat1</strain>
    </source>
</reference>
<feature type="transmembrane region" description="Helical" evidence="1">
    <location>
        <begin position="76"/>
        <end position="103"/>
    </location>
</feature>
<dbReference type="EMBL" id="CP159373">
    <property type="protein sequence ID" value="XCN73486.1"/>
    <property type="molecule type" value="Genomic_DNA"/>
</dbReference>
<reference evidence="2" key="2">
    <citation type="submission" date="2024-06" db="EMBL/GenBank/DDBJ databases">
        <authorList>
            <person name="Plum-Jensen L.E."/>
            <person name="Schramm A."/>
            <person name="Marshall I.P.G."/>
        </authorList>
    </citation>
    <scope>NUCLEOTIDE SEQUENCE</scope>
    <source>
        <strain evidence="2">Rat1</strain>
    </source>
</reference>
<feature type="transmembrane region" description="Helical" evidence="1">
    <location>
        <begin position="123"/>
        <end position="143"/>
    </location>
</feature>
<gene>
    <name evidence="2" type="ORF">Q3M24_01670</name>
</gene>
<name>A0AAU8LX92_9BACT</name>
<dbReference type="KEGG" id="eaj:Q3M24_01670"/>
<keyword evidence="1" id="KW-0472">Membrane</keyword>
<keyword evidence="1" id="KW-0812">Transmembrane</keyword>
<dbReference type="Pfam" id="PF19473">
    <property type="entry name" value="DUF6010"/>
    <property type="match status" value="1"/>
</dbReference>
<feature type="transmembrane region" description="Helical" evidence="1">
    <location>
        <begin position="7"/>
        <end position="31"/>
    </location>
</feature>
<protein>
    <submittedName>
        <fullName evidence="2">DUF6010 family protein</fullName>
    </submittedName>
</protein>
<feature type="transmembrane region" description="Helical" evidence="1">
    <location>
        <begin position="43"/>
        <end position="64"/>
    </location>
</feature>
<evidence type="ECO:0000313" key="2">
    <source>
        <dbReference type="EMBL" id="XCN73486.1"/>
    </source>
</evidence>
<keyword evidence="1" id="KW-1133">Transmembrane helix</keyword>
<sequence length="167" mass="18576">MEAVSTAIGYIIIAVFYAIFGVTVGLGSIYLTKAFSNLKMEQVFFGVLLVLIAAFYWAFTLYFGAQDAWTIEIVSVLGFAVLGLAGIRFTTLLIIGYLLHGIWDGVHEFNMSMNENAWDLTSLPLGYGFLCVAYDFFIAGYFYTRRKQWRAAWGGSKKTSPSSCKCS</sequence>